<sequence length="213" mass="23040">MPVLSTRTSSSVENSPVPLALIITASICLFLMTTAILIAYTPIFPRLRALIRGEKTNAKNNPYTSAAHSKWTSPASSRTASPACSSKSQIFYPAADTETTFTKECSIQDAAISPSTSTTSIALPTRPESVVSPLECISYDSYTTVPSMDEVLHADVAVSPTVTRYSTARVQDAKELSFTLVKFPGITRTVDVRISNHTNPGSPIKYCKPESQW</sequence>
<feature type="compositionally biased region" description="Low complexity" evidence="1">
    <location>
        <begin position="72"/>
        <end position="82"/>
    </location>
</feature>
<keyword evidence="2" id="KW-0812">Transmembrane</keyword>
<evidence type="ECO:0000313" key="3">
    <source>
        <dbReference type="EMBL" id="KAF2795736.1"/>
    </source>
</evidence>
<feature type="transmembrane region" description="Helical" evidence="2">
    <location>
        <begin position="20"/>
        <end position="43"/>
    </location>
</feature>
<keyword evidence="4" id="KW-1185">Reference proteome</keyword>
<gene>
    <name evidence="3" type="ORF">K505DRAFT_359896</name>
</gene>
<feature type="region of interest" description="Disordered" evidence="1">
    <location>
        <begin position="61"/>
        <end position="82"/>
    </location>
</feature>
<evidence type="ECO:0000256" key="2">
    <source>
        <dbReference type="SAM" id="Phobius"/>
    </source>
</evidence>
<accession>A0A6A6XGZ2</accession>
<reference evidence="3" key="1">
    <citation type="journal article" date="2020" name="Stud. Mycol.">
        <title>101 Dothideomycetes genomes: a test case for predicting lifestyles and emergence of pathogens.</title>
        <authorList>
            <person name="Haridas S."/>
            <person name="Albert R."/>
            <person name="Binder M."/>
            <person name="Bloem J."/>
            <person name="Labutti K."/>
            <person name="Salamov A."/>
            <person name="Andreopoulos B."/>
            <person name="Baker S."/>
            <person name="Barry K."/>
            <person name="Bills G."/>
            <person name="Bluhm B."/>
            <person name="Cannon C."/>
            <person name="Castanera R."/>
            <person name="Culley D."/>
            <person name="Daum C."/>
            <person name="Ezra D."/>
            <person name="Gonzalez J."/>
            <person name="Henrissat B."/>
            <person name="Kuo A."/>
            <person name="Liang C."/>
            <person name="Lipzen A."/>
            <person name="Lutzoni F."/>
            <person name="Magnuson J."/>
            <person name="Mondo S."/>
            <person name="Nolan M."/>
            <person name="Ohm R."/>
            <person name="Pangilinan J."/>
            <person name="Park H.-J."/>
            <person name="Ramirez L."/>
            <person name="Alfaro M."/>
            <person name="Sun H."/>
            <person name="Tritt A."/>
            <person name="Yoshinaga Y."/>
            <person name="Zwiers L.-H."/>
            <person name="Turgeon B."/>
            <person name="Goodwin S."/>
            <person name="Spatafora J."/>
            <person name="Crous P."/>
            <person name="Grigoriev I."/>
        </authorList>
    </citation>
    <scope>NUCLEOTIDE SEQUENCE</scope>
    <source>
        <strain evidence="3">CBS 109.77</strain>
    </source>
</reference>
<evidence type="ECO:0000313" key="4">
    <source>
        <dbReference type="Proteomes" id="UP000799757"/>
    </source>
</evidence>
<dbReference type="AlphaFoldDB" id="A0A6A6XGZ2"/>
<evidence type="ECO:0000256" key="1">
    <source>
        <dbReference type="SAM" id="MobiDB-lite"/>
    </source>
</evidence>
<dbReference type="OrthoDB" id="5342292at2759"/>
<dbReference type="Proteomes" id="UP000799757">
    <property type="component" value="Unassembled WGS sequence"/>
</dbReference>
<dbReference type="EMBL" id="MU001849">
    <property type="protein sequence ID" value="KAF2795736.1"/>
    <property type="molecule type" value="Genomic_DNA"/>
</dbReference>
<keyword evidence="2" id="KW-0472">Membrane</keyword>
<protein>
    <submittedName>
        <fullName evidence="3">Uncharacterized protein</fullName>
    </submittedName>
</protein>
<feature type="compositionally biased region" description="Polar residues" evidence="1">
    <location>
        <begin position="61"/>
        <end position="71"/>
    </location>
</feature>
<organism evidence="3 4">
    <name type="scientific">Melanomma pulvis-pyrius CBS 109.77</name>
    <dbReference type="NCBI Taxonomy" id="1314802"/>
    <lineage>
        <taxon>Eukaryota</taxon>
        <taxon>Fungi</taxon>
        <taxon>Dikarya</taxon>
        <taxon>Ascomycota</taxon>
        <taxon>Pezizomycotina</taxon>
        <taxon>Dothideomycetes</taxon>
        <taxon>Pleosporomycetidae</taxon>
        <taxon>Pleosporales</taxon>
        <taxon>Melanommataceae</taxon>
        <taxon>Melanomma</taxon>
    </lineage>
</organism>
<proteinExistence type="predicted"/>
<keyword evidence="2" id="KW-1133">Transmembrane helix</keyword>
<name>A0A6A6XGZ2_9PLEO</name>